<proteinExistence type="predicted"/>
<dbReference type="AlphaFoldDB" id="A0A4Q0SSU6"/>
<comment type="caution">
    <text evidence="1">The sequence shown here is derived from an EMBL/GenBank/DDBJ whole genome shotgun (WGS) entry which is preliminary data.</text>
</comment>
<evidence type="ECO:0008006" key="3">
    <source>
        <dbReference type="Google" id="ProtNLM"/>
    </source>
</evidence>
<evidence type="ECO:0000313" key="2">
    <source>
        <dbReference type="Proteomes" id="UP000289437"/>
    </source>
</evidence>
<evidence type="ECO:0000313" key="1">
    <source>
        <dbReference type="EMBL" id="RXH54003.1"/>
    </source>
</evidence>
<keyword evidence="2" id="KW-1185">Reference proteome</keyword>
<dbReference type="EMBL" id="RDSM01000006">
    <property type="protein sequence ID" value="RXH54003.1"/>
    <property type="molecule type" value="Genomic_DNA"/>
</dbReference>
<reference evidence="1 2" key="1">
    <citation type="submission" date="2018-11" db="EMBL/GenBank/DDBJ databases">
        <authorList>
            <person name="Mardanov A.V."/>
            <person name="Ravin N.V."/>
            <person name="Dedysh S.N."/>
        </authorList>
    </citation>
    <scope>NUCLEOTIDE SEQUENCE [LARGE SCALE GENOMIC DNA]</scope>
    <source>
        <strain evidence="1 2">AF10</strain>
    </source>
</reference>
<organism evidence="1 2">
    <name type="scientific">Granulicella sibirica</name>
    <dbReference type="NCBI Taxonomy" id="2479048"/>
    <lineage>
        <taxon>Bacteria</taxon>
        <taxon>Pseudomonadati</taxon>
        <taxon>Acidobacteriota</taxon>
        <taxon>Terriglobia</taxon>
        <taxon>Terriglobales</taxon>
        <taxon>Acidobacteriaceae</taxon>
        <taxon>Granulicella</taxon>
    </lineage>
</organism>
<name>A0A4Q0SSU6_9BACT</name>
<protein>
    <recommendedName>
        <fullName evidence="3">Mobile element protein</fullName>
    </recommendedName>
</protein>
<reference evidence="2" key="2">
    <citation type="submission" date="2019-02" db="EMBL/GenBank/DDBJ databases">
        <title>Granulicella sibirica sp. nov., a psychrotolerant acidobacterium isolated from an organic soil layer in forested tundra, West Siberia.</title>
        <authorList>
            <person name="Oshkin I.Y."/>
            <person name="Kulichevskaya I.S."/>
            <person name="Rijpstra W.I.C."/>
            <person name="Sinninghe Damste J.S."/>
            <person name="Rakitin A.L."/>
            <person name="Ravin N.V."/>
            <person name="Dedysh S.N."/>
        </authorList>
    </citation>
    <scope>NUCLEOTIDE SEQUENCE [LARGE SCALE GENOMIC DNA]</scope>
    <source>
        <strain evidence="2">AF10</strain>
    </source>
</reference>
<sequence>MQSSTIGIDLSKATFHLIGLSERRETVLRRKLSHKQLLIFTATGRRL</sequence>
<gene>
    <name evidence="1" type="ORF">GRAN_4972</name>
</gene>
<dbReference type="OrthoDB" id="5289737at2"/>
<accession>A0A4Q0SSU6</accession>
<dbReference type="RefSeq" id="WP_161571143.1">
    <property type="nucleotide sequence ID" value="NZ_RDSM01000006.1"/>
</dbReference>
<dbReference type="Proteomes" id="UP000289437">
    <property type="component" value="Unassembled WGS sequence"/>
</dbReference>